<reference evidence="3 4" key="1">
    <citation type="submission" date="2019-02" db="EMBL/GenBank/DDBJ databases">
        <title>Genome sequences of Aliivibrio finisterrensis strains from farmed Atlantic salmon.</title>
        <authorList>
            <person name="Bowman J.P."/>
        </authorList>
    </citation>
    <scope>NUCLEOTIDE SEQUENCE [LARGE SCALE GENOMIC DNA]</scope>
    <source>
        <strain evidence="3 4">A32</strain>
    </source>
</reference>
<feature type="domain" description="Baseplate J-like C-terminal" evidence="2">
    <location>
        <begin position="135"/>
        <end position="202"/>
    </location>
</feature>
<dbReference type="Pfam" id="PF26078">
    <property type="entry name" value="Baseplate_J_M"/>
    <property type="match status" value="1"/>
</dbReference>
<dbReference type="GeneID" id="56277112"/>
<dbReference type="InterPro" id="IPR058530">
    <property type="entry name" value="Baseplate_J-like_C"/>
</dbReference>
<dbReference type="Pfam" id="PF26079">
    <property type="entry name" value="Baseplate_J_C"/>
    <property type="match status" value="1"/>
</dbReference>
<feature type="domain" description="Baseplate J-like central" evidence="1">
    <location>
        <begin position="52"/>
        <end position="122"/>
    </location>
</feature>
<name>A0A4Q5K9B9_9GAMM</name>
<comment type="caution">
    <text evidence="3">The sequence shown here is derived from an EMBL/GenBank/DDBJ whole genome shotgun (WGS) entry which is preliminary data.</text>
</comment>
<dbReference type="RefSeq" id="WP_207215705.1">
    <property type="nucleotide sequence ID" value="NZ_SEZJ01000030.1"/>
</dbReference>
<dbReference type="AlphaFoldDB" id="A0A4Q5K9B9"/>
<dbReference type="InterPro" id="IPR058531">
    <property type="entry name" value="Baseplate_J_M"/>
</dbReference>
<gene>
    <name evidence="3" type="ORF">ERW49_18790</name>
</gene>
<sequence>GNNFAPGQIAQMVKPIEYVLSAENIETSNGGAEIEDDAAYAYRIYLSPSKFSTCGPYDAYEFFALSANSSIKSVSVTNPSPNRIDISAILEDGSLPNQAIKDQIKAECTGEKRVPMGDLVEIIDVIDVTATVTYTLYIFSDYTALADQIKASAQSAIQKVIDNWKTQHGRDIVPAALSSLAQNMEGVYYVESTMNDKDGNPITTTKALSKDQRPIITITDFSFVITNEQSQVNETLK</sequence>
<evidence type="ECO:0000313" key="3">
    <source>
        <dbReference type="EMBL" id="RYU41325.1"/>
    </source>
</evidence>
<evidence type="ECO:0000259" key="2">
    <source>
        <dbReference type="Pfam" id="PF26079"/>
    </source>
</evidence>
<dbReference type="Proteomes" id="UP000293465">
    <property type="component" value="Unassembled WGS sequence"/>
</dbReference>
<proteinExistence type="predicted"/>
<protein>
    <submittedName>
        <fullName evidence="3">Phage baseplate protein</fullName>
    </submittedName>
</protein>
<evidence type="ECO:0000259" key="1">
    <source>
        <dbReference type="Pfam" id="PF26078"/>
    </source>
</evidence>
<evidence type="ECO:0000313" key="4">
    <source>
        <dbReference type="Proteomes" id="UP000293465"/>
    </source>
</evidence>
<dbReference type="EMBL" id="SEZJ01000030">
    <property type="protein sequence ID" value="RYU41325.1"/>
    <property type="molecule type" value="Genomic_DNA"/>
</dbReference>
<accession>A0A4Q5K9B9</accession>
<feature type="non-terminal residue" evidence="3">
    <location>
        <position position="1"/>
    </location>
</feature>
<organism evidence="3 4">
    <name type="scientific">Aliivibrio finisterrensis</name>
    <dbReference type="NCBI Taxonomy" id="511998"/>
    <lineage>
        <taxon>Bacteria</taxon>
        <taxon>Pseudomonadati</taxon>
        <taxon>Pseudomonadota</taxon>
        <taxon>Gammaproteobacteria</taxon>
        <taxon>Vibrionales</taxon>
        <taxon>Vibrionaceae</taxon>
        <taxon>Aliivibrio</taxon>
    </lineage>
</organism>